<sequence length="135" mass="15019">MLKLLTILFICTLSVIANDIRQGYTSTHSRKIFGDIKEANSALWRRTDDIVINAPNNEIITAVYVTDLRENKDGEAVIESGGVGGKSVTIGIRSPSILRGYKFEIEVFSEDPNSRLFSKGGIVPTYTDTQFARKY</sequence>
<evidence type="ECO:0000313" key="3">
    <source>
        <dbReference type="Proteomes" id="UP000838878"/>
    </source>
</evidence>
<name>A0A8J9UUG4_9NEOP</name>
<accession>A0A8J9UUG4</accession>
<dbReference type="AlphaFoldDB" id="A0A8J9UUG4"/>
<dbReference type="Proteomes" id="UP000838878">
    <property type="component" value="Chromosome 10"/>
</dbReference>
<dbReference type="EMBL" id="OV170230">
    <property type="protein sequence ID" value="CAH0714890.1"/>
    <property type="molecule type" value="Genomic_DNA"/>
</dbReference>
<feature type="chain" id="PRO_5035427709" evidence="1">
    <location>
        <begin position="18"/>
        <end position="135"/>
    </location>
</feature>
<dbReference type="OrthoDB" id="7230779at2759"/>
<proteinExistence type="predicted"/>
<reference evidence="2" key="1">
    <citation type="submission" date="2021-12" db="EMBL/GenBank/DDBJ databases">
        <authorList>
            <person name="Martin H S."/>
        </authorList>
    </citation>
    <scope>NUCLEOTIDE SEQUENCE</scope>
</reference>
<feature type="signal peptide" evidence="1">
    <location>
        <begin position="1"/>
        <end position="17"/>
    </location>
</feature>
<evidence type="ECO:0000313" key="2">
    <source>
        <dbReference type="EMBL" id="CAH0714890.1"/>
    </source>
</evidence>
<feature type="non-terminal residue" evidence="2">
    <location>
        <position position="135"/>
    </location>
</feature>
<evidence type="ECO:0000256" key="1">
    <source>
        <dbReference type="SAM" id="SignalP"/>
    </source>
</evidence>
<organism evidence="2 3">
    <name type="scientific">Brenthis ino</name>
    <name type="common">lesser marbled fritillary</name>
    <dbReference type="NCBI Taxonomy" id="405034"/>
    <lineage>
        <taxon>Eukaryota</taxon>
        <taxon>Metazoa</taxon>
        <taxon>Ecdysozoa</taxon>
        <taxon>Arthropoda</taxon>
        <taxon>Hexapoda</taxon>
        <taxon>Insecta</taxon>
        <taxon>Pterygota</taxon>
        <taxon>Neoptera</taxon>
        <taxon>Endopterygota</taxon>
        <taxon>Lepidoptera</taxon>
        <taxon>Glossata</taxon>
        <taxon>Ditrysia</taxon>
        <taxon>Papilionoidea</taxon>
        <taxon>Nymphalidae</taxon>
        <taxon>Heliconiinae</taxon>
        <taxon>Argynnini</taxon>
        <taxon>Brenthis</taxon>
    </lineage>
</organism>
<dbReference type="InterPro" id="IPR031734">
    <property type="entry name" value="MBF2"/>
</dbReference>
<gene>
    <name evidence="2" type="ORF">BINO364_LOCUS1898</name>
</gene>
<keyword evidence="1" id="KW-0732">Signal</keyword>
<dbReference type="Pfam" id="PF15868">
    <property type="entry name" value="MBF2"/>
    <property type="match status" value="1"/>
</dbReference>
<protein>
    <submittedName>
        <fullName evidence="2">Uncharacterized protein</fullName>
    </submittedName>
</protein>
<keyword evidence="3" id="KW-1185">Reference proteome</keyword>